<sequence>METDLATKAAEAAGSVVEAATQAVDATVQSAHHGDALVGIAIAVAVAALLGLGFMRLRQPPLVGFILAGLVLGPTGMGLITSSESVALLAEMGVVVLLFFIGMELSVKAFVLTLRQAVLVAGGQLVVSMIFAVLLALWLRASPSEALILGFIIALSSTVVAMKMLDGMGELRGAPGRIAVGVLIAQDLAVVPMLILVSSLGGEGFDLGDVVFRVVVAVLLLGGLLWWFGRHPKIRIPFAEAIEDNVDILALGALALCFAAASISGLAGLSPVYGAFLAGIVVGNSTLRSRVIPVIEPIQSILLVVFFLSIGLLIDLDYIWSNILLVLAVALLVIAIKTSLNIFLLRLTGSDPKTALLAGLSMAQIGEFSFVLAAAGYASGALGGDIYRLAIAVTAISLLASPIWFNLMERIERIASESLDTYRHALAEAYQDELGEVERGREALEEAFWWSRARYRAARFALYQRRARRASVRTAAAGDAPSPDATAPTTEHVATATGDVAPASTTGSDSGQPPSINDAAQPGIGDDADDAPAPDRAAGRGGEGA</sequence>
<feature type="region of interest" description="Disordered" evidence="7">
    <location>
        <begin position="473"/>
        <end position="545"/>
    </location>
</feature>
<reference evidence="10 11" key="1">
    <citation type="submission" date="2018-05" db="EMBL/GenBank/DDBJ databases">
        <title>Genomic Encyclopedia of Type Strains, Phase IV (KMG-IV): sequencing the most valuable type-strain genomes for metagenomic binning, comparative biology and taxonomic classification.</title>
        <authorList>
            <person name="Goeker M."/>
        </authorList>
    </citation>
    <scope>NUCLEOTIDE SEQUENCE [LARGE SCALE GENOMIC DNA]</scope>
    <source>
        <strain evidence="10 11">DSM 16791</strain>
    </source>
</reference>
<feature type="transmembrane region" description="Helical" evidence="8">
    <location>
        <begin position="86"/>
        <end position="105"/>
    </location>
</feature>
<evidence type="ECO:0000256" key="5">
    <source>
        <dbReference type="ARBA" id="ARBA00022989"/>
    </source>
</evidence>
<protein>
    <submittedName>
        <fullName evidence="10">CPA2 family monovalent cation:H+ antiporter-2</fullName>
    </submittedName>
</protein>
<dbReference type="EMBL" id="QGTR01000004">
    <property type="protein sequence ID" value="PWV99272.1"/>
    <property type="molecule type" value="Genomic_DNA"/>
</dbReference>
<dbReference type="GO" id="GO:0016020">
    <property type="term" value="C:membrane"/>
    <property type="evidence" value="ECO:0007669"/>
    <property type="project" value="UniProtKB-SubCell"/>
</dbReference>
<accession>A0A317PI51</accession>
<feature type="transmembrane region" description="Helical" evidence="8">
    <location>
        <begin position="210"/>
        <end position="228"/>
    </location>
</feature>
<dbReference type="GO" id="GO:0015297">
    <property type="term" value="F:antiporter activity"/>
    <property type="evidence" value="ECO:0007669"/>
    <property type="project" value="InterPro"/>
</dbReference>
<dbReference type="Gene3D" id="1.20.1530.20">
    <property type="match status" value="1"/>
</dbReference>
<dbReference type="GO" id="GO:1902600">
    <property type="term" value="P:proton transmembrane transport"/>
    <property type="evidence" value="ECO:0007669"/>
    <property type="project" value="InterPro"/>
</dbReference>
<organism evidence="10 11">
    <name type="scientific">Hoeflea marina</name>
    <dbReference type="NCBI Taxonomy" id="274592"/>
    <lineage>
        <taxon>Bacteria</taxon>
        <taxon>Pseudomonadati</taxon>
        <taxon>Pseudomonadota</taxon>
        <taxon>Alphaproteobacteria</taxon>
        <taxon>Hyphomicrobiales</taxon>
        <taxon>Rhizobiaceae</taxon>
        <taxon>Hoeflea</taxon>
    </lineage>
</organism>
<dbReference type="PANTHER" id="PTHR42751:SF3">
    <property type="entry name" value="SODIUM_GLUTAMATE SYMPORTER"/>
    <property type="match status" value="1"/>
</dbReference>
<dbReference type="InterPro" id="IPR006153">
    <property type="entry name" value="Cation/H_exchanger_TM"/>
</dbReference>
<comment type="similarity">
    <text evidence="2">Belongs to the monovalent cation:proton antiporter 2 (CPA2) transporter (TC 2.A.37) family.</text>
</comment>
<feature type="transmembrane region" description="Helical" evidence="8">
    <location>
        <begin position="248"/>
        <end position="266"/>
    </location>
</feature>
<name>A0A317PI51_9HYPH</name>
<feature type="compositionally biased region" description="Polar residues" evidence="7">
    <location>
        <begin position="503"/>
        <end position="515"/>
    </location>
</feature>
<feature type="transmembrane region" description="Helical" evidence="8">
    <location>
        <begin position="62"/>
        <end position="80"/>
    </location>
</feature>
<dbReference type="PANTHER" id="PTHR42751">
    <property type="entry name" value="SODIUM/HYDROGEN EXCHANGER FAMILY/TRKA DOMAIN PROTEIN"/>
    <property type="match status" value="1"/>
</dbReference>
<evidence type="ECO:0000256" key="7">
    <source>
        <dbReference type="SAM" id="MobiDB-lite"/>
    </source>
</evidence>
<dbReference type="InterPro" id="IPR038770">
    <property type="entry name" value="Na+/solute_symporter_sf"/>
</dbReference>
<keyword evidence="6 8" id="KW-0472">Membrane</keyword>
<evidence type="ECO:0000256" key="6">
    <source>
        <dbReference type="ARBA" id="ARBA00023136"/>
    </source>
</evidence>
<comment type="subcellular location">
    <subcellularLocation>
        <location evidence="1">Membrane</location>
        <topology evidence="1">Multi-pass membrane protein</topology>
    </subcellularLocation>
</comment>
<dbReference type="RefSeq" id="WP_110033400.1">
    <property type="nucleotide sequence ID" value="NZ_QGTR01000004.1"/>
</dbReference>
<evidence type="ECO:0000256" key="8">
    <source>
        <dbReference type="SAM" id="Phobius"/>
    </source>
</evidence>
<feature type="transmembrane region" description="Helical" evidence="8">
    <location>
        <begin position="320"/>
        <end position="344"/>
    </location>
</feature>
<keyword evidence="4 8" id="KW-0812">Transmembrane</keyword>
<feature type="transmembrane region" description="Helical" evidence="8">
    <location>
        <begin position="177"/>
        <end position="198"/>
    </location>
</feature>
<evidence type="ECO:0000256" key="4">
    <source>
        <dbReference type="ARBA" id="ARBA00022692"/>
    </source>
</evidence>
<evidence type="ECO:0000256" key="2">
    <source>
        <dbReference type="ARBA" id="ARBA00005551"/>
    </source>
</evidence>
<gene>
    <name evidence="10" type="ORF">DFR52_104566</name>
</gene>
<keyword evidence="11" id="KW-1185">Reference proteome</keyword>
<evidence type="ECO:0000313" key="10">
    <source>
        <dbReference type="EMBL" id="PWV99272.1"/>
    </source>
</evidence>
<proteinExistence type="inferred from homology"/>
<evidence type="ECO:0000256" key="1">
    <source>
        <dbReference type="ARBA" id="ARBA00004141"/>
    </source>
</evidence>
<feature type="transmembrane region" description="Helical" evidence="8">
    <location>
        <begin position="386"/>
        <end position="407"/>
    </location>
</feature>
<feature type="transmembrane region" description="Helical" evidence="8">
    <location>
        <begin position="294"/>
        <end position="314"/>
    </location>
</feature>
<evidence type="ECO:0000313" key="11">
    <source>
        <dbReference type="Proteomes" id="UP000246352"/>
    </source>
</evidence>
<dbReference type="Proteomes" id="UP000246352">
    <property type="component" value="Unassembled WGS sequence"/>
</dbReference>
<keyword evidence="5 8" id="KW-1133">Transmembrane helix</keyword>
<feature type="domain" description="Cation/H+ exchanger transmembrane" evidence="9">
    <location>
        <begin position="46"/>
        <end position="404"/>
    </location>
</feature>
<keyword evidence="3" id="KW-0813">Transport</keyword>
<dbReference type="Pfam" id="PF00999">
    <property type="entry name" value="Na_H_Exchanger"/>
    <property type="match status" value="1"/>
</dbReference>
<feature type="transmembrane region" description="Helical" evidence="8">
    <location>
        <begin position="146"/>
        <end position="165"/>
    </location>
</feature>
<comment type="caution">
    <text evidence="10">The sequence shown here is derived from an EMBL/GenBank/DDBJ whole genome shotgun (WGS) entry which is preliminary data.</text>
</comment>
<dbReference type="AlphaFoldDB" id="A0A317PI51"/>
<dbReference type="OrthoDB" id="9781411at2"/>
<evidence type="ECO:0000256" key="3">
    <source>
        <dbReference type="ARBA" id="ARBA00022448"/>
    </source>
</evidence>
<evidence type="ECO:0000259" key="9">
    <source>
        <dbReference type="Pfam" id="PF00999"/>
    </source>
</evidence>
<feature type="transmembrane region" description="Helical" evidence="8">
    <location>
        <begin position="356"/>
        <end position="380"/>
    </location>
</feature>
<feature type="transmembrane region" description="Helical" evidence="8">
    <location>
        <begin position="117"/>
        <end position="140"/>
    </location>
</feature>
<feature type="transmembrane region" description="Helical" evidence="8">
    <location>
        <begin position="36"/>
        <end position="55"/>
    </location>
</feature>